<keyword evidence="5 8" id="KW-0378">Hydrolase</keyword>
<evidence type="ECO:0000256" key="4">
    <source>
        <dbReference type="ARBA" id="ARBA00022729"/>
    </source>
</evidence>
<reference evidence="8" key="1">
    <citation type="submission" date="2021-01" db="EMBL/GenBank/DDBJ databases">
        <title>Genome sequence of strain Noviherbaspirillum sp. DKR-6.</title>
        <authorList>
            <person name="Chaudhary D.K."/>
        </authorList>
    </citation>
    <scope>NUCLEOTIDE SEQUENCE</scope>
    <source>
        <strain evidence="8">DKR-6</strain>
    </source>
</reference>
<dbReference type="Pfam" id="PF07519">
    <property type="entry name" value="Tannase"/>
    <property type="match status" value="1"/>
</dbReference>
<evidence type="ECO:0000256" key="2">
    <source>
        <dbReference type="ARBA" id="ARBA00022487"/>
    </source>
</evidence>
<dbReference type="PANTHER" id="PTHR33938">
    <property type="entry name" value="FERULOYL ESTERASE B-RELATED"/>
    <property type="match status" value="1"/>
</dbReference>
<keyword evidence="2" id="KW-0719">Serine esterase</keyword>
<proteinExistence type="inferred from homology"/>
<dbReference type="InterPro" id="IPR029058">
    <property type="entry name" value="AB_hydrolase_fold"/>
</dbReference>
<keyword evidence="7" id="KW-1015">Disulfide bond</keyword>
<protein>
    <submittedName>
        <fullName evidence="8">Tannase/feruloyl esterase family alpha/beta hydrolase</fullName>
    </submittedName>
</protein>
<dbReference type="GO" id="GO:0052689">
    <property type="term" value="F:carboxylic ester hydrolase activity"/>
    <property type="evidence" value="ECO:0007669"/>
    <property type="project" value="UniProtKB-KW"/>
</dbReference>
<dbReference type="PANTHER" id="PTHR33938:SF15">
    <property type="entry name" value="FERULOYL ESTERASE B-RELATED"/>
    <property type="match status" value="1"/>
</dbReference>
<dbReference type="EMBL" id="JAEPBG010000002">
    <property type="protein sequence ID" value="MBK4734233.1"/>
    <property type="molecule type" value="Genomic_DNA"/>
</dbReference>
<name>A0A934W6D4_9BURK</name>
<evidence type="ECO:0000256" key="1">
    <source>
        <dbReference type="ARBA" id="ARBA00006249"/>
    </source>
</evidence>
<accession>A0A934W6D4</accession>
<keyword evidence="9" id="KW-1185">Reference proteome</keyword>
<evidence type="ECO:0000256" key="6">
    <source>
        <dbReference type="ARBA" id="ARBA00022837"/>
    </source>
</evidence>
<evidence type="ECO:0000313" key="9">
    <source>
        <dbReference type="Proteomes" id="UP000622890"/>
    </source>
</evidence>
<keyword evidence="4" id="KW-0732">Signal</keyword>
<dbReference type="Proteomes" id="UP000622890">
    <property type="component" value="Unassembled WGS sequence"/>
</dbReference>
<evidence type="ECO:0000256" key="7">
    <source>
        <dbReference type="ARBA" id="ARBA00023157"/>
    </source>
</evidence>
<comment type="similarity">
    <text evidence="1">Belongs to the tannase family.</text>
</comment>
<dbReference type="GO" id="GO:0046872">
    <property type="term" value="F:metal ion binding"/>
    <property type="evidence" value="ECO:0007669"/>
    <property type="project" value="UniProtKB-KW"/>
</dbReference>
<organism evidence="8 9">
    <name type="scientific">Noviherbaspirillum pedocola</name>
    <dbReference type="NCBI Taxonomy" id="2801341"/>
    <lineage>
        <taxon>Bacteria</taxon>
        <taxon>Pseudomonadati</taxon>
        <taxon>Pseudomonadota</taxon>
        <taxon>Betaproteobacteria</taxon>
        <taxon>Burkholderiales</taxon>
        <taxon>Oxalobacteraceae</taxon>
        <taxon>Noviherbaspirillum</taxon>
    </lineage>
</organism>
<evidence type="ECO:0000313" key="8">
    <source>
        <dbReference type="EMBL" id="MBK4734233.1"/>
    </source>
</evidence>
<evidence type="ECO:0000256" key="5">
    <source>
        <dbReference type="ARBA" id="ARBA00022801"/>
    </source>
</evidence>
<keyword evidence="6" id="KW-0106">Calcium</keyword>
<comment type="caution">
    <text evidence="8">The sequence shown here is derived from an EMBL/GenBank/DDBJ whole genome shotgun (WGS) entry which is preliminary data.</text>
</comment>
<dbReference type="SUPFAM" id="SSF53474">
    <property type="entry name" value="alpha/beta-Hydrolases"/>
    <property type="match status" value="1"/>
</dbReference>
<sequence length="539" mass="55359">MLLAGCGGGDDNTPASSQQAAQTVTCADMSGKTVPAASIGLATGGASVTSATVVKATDAGNSNGEYCKVIGKITPAASAAAGTPDINFELNLPTAWNGKAVQMGGGGYNGTVVTGTTAVSFAPGSVPLAQGYATFGSDSGHTGNSATADFALNEAAINNFGFEHLKKTHDTAFALIKQFYAKSPDKSYFAGASTGGREGMTVVERFASDYDGVIANAPALNFSGVRLQGVKIGQAAYGTPGGYINTAKQKLILKTVLDNCDADDGATDGIVSNVAACRAKASTITAALRCPSGADTGDSCLSDAQLGTVAAIQDDLVLPYQLAYGVNRHQGYNILQGADFSGGLGLGTSATLLSPPTVAANGYLYAQGDGYLKYFVTKNPSLDSLHFDLNNPGQYQQRLVDLSATVGAMNPDISAYRSRGGKLIILHGLADEVISPNVTIAYYNAQVAKDGQSAVDSYIRFYNVPGMGHGDGTFVPAWDAMTALDKWVTQGTAPDVLVGTDTVTATSGRSRPLCRYPTYPRYKGSGSINVADSYACTAP</sequence>
<dbReference type="InterPro" id="IPR011118">
    <property type="entry name" value="Tannase/feruloyl_esterase"/>
</dbReference>
<dbReference type="AlphaFoldDB" id="A0A934W6D4"/>
<gene>
    <name evidence="8" type="ORF">JJB74_06395</name>
</gene>
<keyword evidence="3" id="KW-0479">Metal-binding</keyword>
<evidence type="ECO:0000256" key="3">
    <source>
        <dbReference type="ARBA" id="ARBA00022723"/>
    </source>
</evidence>